<dbReference type="EMBL" id="JAINUF010000014">
    <property type="protein sequence ID" value="KAJ8342524.1"/>
    <property type="molecule type" value="Genomic_DNA"/>
</dbReference>
<gene>
    <name evidence="1" type="ORF">SKAU_G00324520</name>
</gene>
<comment type="caution">
    <text evidence="1">The sequence shown here is derived from an EMBL/GenBank/DDBJ whole genome shotgun (WGS) entry which is preliminary data.</text>
</comment>
<name>A0A9Q1IK80_SYNKA</name>
<proteinExistence type="predicted"/>
<sequence>MGKSLSSACVAVKERDVRRRVPKSTETRDQPEFFRRPPAATNAVAVLILYFRCHANAGLRLADNERPPSRYRQGRVLVRASSPYSSWTISSTRLERVRDRHRMSFSLCERSKVKHLFLEVAQHLTITVNRKEQRRVASGVRNAVISASHGLRLDVVLPPASCLLALLLPAKHHPAALGERGIGPERSREGCQEGSLETDALSLDAARIC</sequence>
<dbReference type="Proteomes" id="UP001152622">
    <property type="component" value="Chromosome 14"/>
</dbReference>
<evidence type="ECO:0000313" key="1">
    <source>
        <dbReference type="EMBL" id="KAJ8342524.1"/>
    </source>
</evidence>
<accession>A0A9Q1IK80</accession>
<protein>
    <submittedName>
        <fullName evidence="1">Uncharacterized protein</fullName>
    </submittedName>
</protein>
<keyword evidence="2" id="KW-1185">Reference proteome</keyword>
<evidence type="ECO:0000313" key="2">
    <source>
        <dbReference type="Proteomes" id="UP001152622"/>
    </source>
</evidence>
<organism evidence="1 2">
    <name type="scientific">Synaphobranchus kaupii</name>
    <name type="common">Kaup's arrowtooth eel</name>
    <dbReference type="NCBI Taxonomy" id="118154"/>
    <lineage>
        <taxon>Eukaryota</taxon>
        <taxon>Metazoa</taxon>
        <taxon>Chordata</taxon>
        <taxon>Craniata</taxon>
        <taxon>Vertebrata</taxon>
        <taxon>Euteleostomi</taxon>
        <taxon>Actinopterygii</taxon>
        <taxon>Neopterygii</taxon>
        <taxon>Teleostei</taxon>
        <taxon>Anguilliformes</taxon>
        <taxon>Synaphobranchidae</taxon>
        <taxon>Synaphobranchus</taxon>
    </lineage>
</organism>
<reference evidence="1" key="1">
    <citation type="journal article" date="2023" name="Science">
        <title>Genome structures resolve the early diversification of teleost fishes.</title>
        <authorList>
            <person name="Parey E."/>
            <person name="Louis A."/>
            <person name="Montfort J."/>
            <person name="Bouchez O."/>
            <person name="Roques C."/>
            <person name="Iampietro C."/>
            <person name="Lluch J."/>
            <person name="Castinel A."/>
            <person name="Donnadieu C."/>
            <person name="Desvignes T."/>
            <person name="Floi Bucao C."/>
            <person name="Jouanno E."/>
            <person name="Wen M."/>
            <person name="Mejri S."/>
            <person name="Dirks R."/>
            <person name="Jansen H."/>
            <person name="Henkel C."/>
            <person name="Chen W.J."/>
            <person name="Zahm M."/>
            <person name="Cabau C."/>
            <person name="Klopp C."/>
            <person name="Thompson A.W."/>
            <person name="Robinson-Rechavi M."/>
            <person name="Braasch I."/>
            <person name="Lecointre G."/>
            <person name="Bobe J."/>
            <person name="Postlethwait J.H."/>
            <person name="Berthelot C."/>
            <person name="Roest Crollius H."/>
            <person name="Guiguen Y."/>
        </authorList>
    </citation>
    <scope>NUCLEOTIDE SEQUENCE</scope>
    <source>
        <strain evidence="1">WJC10195</strain>
    </source>
</reference>
<dbReference type="AlphaFoldDB" id="A0A9Q1IK80"/>